<dbReference type="EMBL" id="JACAZH010000011">
    <property type="protein sequence ID" value="KAF7354528.1"/>
    <property type="molecule type" value="Genomic_DNA"/>
</dbReference>
<evidence type="ECO:0000313" key="2">
    <source>
        <dbReference type="EMBL" id="KAF7354528.1"/>
    </source>
</evidence>
<keyword evidence="1" id="KW-0472">Membrane</keyword>
<accession>A0A8H6Y5E1</accession>
<evidence type="ECO:0000313" key="3">
    <source>
        <dbReference type="Proteomes" id="UP000623467"/>
    </source>
</evidence>
<protein>
    <submittedName>
        <fullName evidence="2">Cytosine-purine permease</fullName>
    </submittedName>
</protein>
<keyword evidence="3" id="KW-1185">Reference proteome</keyword>
<comment type="caution">
    <text evidence="2">The sequence shown here is derived from an EMBL/GenBank/DDBJ whole genome shotgun (WGS) entry which is preliminary data.</text>
</comment>
<sequence>MPDSEKEFYSEDAVSEGHDECIDTLNVFDGAHTSLWRRRPALSAALEHKVGINACGIQQVSDQGHEWEFLDLPSSQRSESESRFWGPDIFLGLGDSMLATFFVTVVTAALPAYVCVLSLFPLPPPSLGSLFGASGALLALPDRLACLPFALRALPLDSPQGDLCLRQITSPLLGSRGAKIVALRVLGGAQSTRQTLYVVVNDALSDAAGVVIIAAVTLAIDMLWLQVRHARRAATSLVNVPMGPANEASNVLSFAYAFTISRVS</sequence>
<dbReference type="AlphaFoldDB" id="A0A8H6Y5E1"/>
<dbReference type="Proteomes" id="UP000623467">
    <property type="component" value="Unassembled WGS sequence"/>
</dbReference>
<reference evidence="2" key="1">
    <citation type="submission" date="2020-05" db="EMBL/GenBank/DDBJ databases">
        <title>Mycena genomes resolve the evolution of fungal bioluminescence.</title>
        <authorList>
            <person name="Tsai I.J."/>
        </authorList>
    </citation>
    <scope>NUCLEOTIDE SEQUENCE</scope>
    <source>
        <strain evidence="2">160909Yilan</strain>
    </source>
</reference>
<feature type="transmembrane region" description="Helical" evidence="1">
    <location>
        <begin position="207"/>
        <end position="225"/>
    </location>
</feature>
<keyword evidence="1" id="KW-0812">Transmembrane</keyword>
<evidence type="ECO:0000256" key="1">
    <source>
        <dbReference type="SAM" id="Phobius"/>
    </source>
</evidence>
<proteinExistence type="predicted"/>
<name>A0A8H6Y5E1_9AGAR</name>
<gene>
    <name evidence="2" type="ORF">MSAN_01365200</name>
</gene>
<keyword evidence="1" id="KW-1133">Transmembrane helix</keyword>
<feature type="transmembrane region" description="Helical" evidence="1">
    <location>
        <begin position="98"/>
        <end position="120"/>
    </location>
</feature>
<organism evidence="2 3">
    <name type="scientific">Mycena sanguinolenta</name>
    <dbReference type="NCBI Taxonomy" id="230812"/>
    <lineage>
        <taxon>Eukaryota</taxon>
        <taxon>Fungi</taxon>
        <taxon>Dikarya</taxon>
        <taxon>Basidiomycota</taxon>
        <taxon>Agaricomycotina</taxon>
        <taxon>Agaricomycetes</taxon>
        <taxon>Agaricomycetidae</taxon>
        <taxon>Agaricales</taxon>
        <taxon>Marasmiineae</taxon>
        <taxon>Mycenaceae</taxon>
        <taxon>Mycena</taxon>
    </lineage>
</organism>